<name>A0A4P2VEB8_9ARCH</name>
<evidence type="ECO:0000313" key="2">
    <source>
        <dbReference type="Proteomes" id="UP000509448"/>
    </source>
</evidence>
<reference evidence="1 2" key="1">
    <citation type="journal article" date="2019" name="ISME J.">
        <title>Isolation and characterization of a thermophilic sulfur- and iron-reducing thaumarchaeote from a terrestrial acidic hot spring.</title>
        <authorList>
            <person name="Kato S."/>
            <person name="Itoh T."/>
            <person name="Yuki M."/>
            <person name="Nagamori M."/>
            <person name="Ohnishi M."/>
            <person name="Uematsu K."/>
            <person name="Suzuki K."/>
            <person name="Takashina T."/>
            <person name="Ohkuma M."/>
        </authorList>
    </citation>
    <scope>NUCLEOTIDE SEQUENCE [LARGE SCALE GENOMIC DNA]</scope>
    <source>
        <strain evidence="1 2">NAS-02</strain>
    </source>
</reference>
<keyword evidence="2" id="KW-1185">Reference proteome</keyword>
<dbReference type="Proteomes" id="UP000509448">
    <property type="component" value="Chromosome"/>
</dbReference>
<proteinExistence type="predicted"/>
<accession>A0A4P2VEB8</accession>
<gene>
    <name evidence="1" type="ORF">NAS2_1600</name>
</gene>
<dbReference type="KEGG" id="ccai:NAS2_1600"/>
<dbReference type="EMBL" id="AP018732">
    <property type="protein sequence ID" value="BBE42976.1"/>
    <property type="molecule type" value="Genomic_DNA"/>
</dbReference>
<organism evidence="1 2">
    <name type="scientific">Conexivisphaera calida</name>
    <dbReference type="NCBI Taxonomy" id="1874277"/>
    <lineage>
        <taxon>Archaea</taxon>
        <taxon>Nitrososphaerota</taxon>
        <taxon>Conexivisphaeria</taxon>
        <taxon>Conexivisphaerales</taxon>
        <taxon>Conexivisphaeraceae</taxon>
        <taxon>Conexivisphaera</taxon>
    </lineage>
</organism>
<evidence type="ECO:0000313" key="1">
    <source>
        <dbReference type="EMBL" id="BBE42976.1"/>
    </source>
</evidence>
<sequence>MEIALLLIFAHFERAARYKRYIYYVRSLGEQNPLDVQDRDARTSLNTL</sequence>
<protein>
    <submittedName>
        <fullName evidence="1">Uncharacterized protein</fullName>
    </submittedName>
</protein>
<dbReference type="AlphaFoldDB" id="A0A4P2VEB8"/>